<dbReference type="Proteomes" id="UP000248975">
    <property type="component" value="Unassembled WGS sequence"/>
</dbReference>
<evidence type="ECO:0000256" key="2">
    <source>
        <dbReference type="SAM" id="SignalP"/>
    </source>
</evidence>
<sequence length="357" mass="38078">MKRLLILSTALSLGGFAAQADVTVMSWGGAYGEAQTEAHLKPFTAKTGIKTTMVDSDNPATPIKAMVEANNVTIDVASLEYADAIRLCDEGLLEPVDINTLPAGADGKPASEDFLAGAVTDCAVSTDIWANIFAYDSSKLTGTVPTTVADFFDLEKFPGKRGLKKGAKAVLEFALLGDGVAPADVYTVLSTPEGVDRAFAKLDTIKGDVVWWEAGAQPPQLLADGEVVMTTAYNGRIFNAAVGEGKPFTIVWDGQIYENEMYAIPKGAPNLEQAKEFIAYATSTEGLQAQAKQISYGPARHSANATEIIFKDGKTVMGPNLPTAPANMTNALESSFEFWVDKDSELNERFNAWLASN</sequence>
<dbReference type="InterPro" id="IPR006059">
    <property type="entry name" value="SBP"/>
</dbReference>
<dbReference type="CDD" id="cd13589">
    <property type="entry name" value="PBP2_polyamine_RpCGA009"/>
    <property type="match status" value="1"/>
</dbReference>
<dbReference type="Gene3D" id="3.40.190.10">
    <property type="entry name" value="Periplasmic binding protein-like II"/>
    <property type="match status" value="2"/>
</dbReference>
<reference evidence="3 4" key="1">
    <citation type="submission" date="2017-08" db="EMBL/GenBank/DDBJ databases">
        <title>Infants hospitalized years apart are colonized by the same room-sourced microbial strains.</title>
        <authorList>
            <person name="Brooks B."/>
            <person name="Olm M.R."/>
            <person name="Firek B.A."/>
            <person name="Baker R."/>
            <person name="Thomas B.C."/>
            <person name="Morowitz M.J."/>
            <person name="Banfield J.F."/>
        </authorList>
    </citation>
    <scope>NUCLEOTIDE SEQUENCE [LARGE SCALE GENOMIC DNA]</scope>
    <source>
        <strain evidence="3">S2_003_000_R2_11</strain>
    </source>
</reference>
<evidence type="ECO:0000313" key="4">
    <source>
        <dbReference type="Proteomes" id="UP000248975"/>
    </source>
</evidence>
<dbReference type="PANTHER" id="PTHR30222">
    <property type="entry name" value="SPERMIDINE/PUTRESCINE-BINDING PERIPLASMIC PROTEIN"/>
    <property type="match status" value="1"/>
</dbReference>
<gene>
    <name evidence="3" type="ORF">DI533_15350</name>
</gene>
<dbReference type="AlphaFoldDB" id="A0A2W5S1R8"/>
<dbReference type="SUPFAM" id="SSF53850">
    <property type="entry name" value="Periplasmic binding protein-like II"/>
    <property type="match status" value="1"/>
</dbReference>
<organism evidence="3 4">
    <name type="scientific">Cereibacter sphaeroides</name>
    <name type="common">Rhodobacter sphaeroides</name>
    <dbReference type="NCBI Taxonomy" id="1063"/>
    <lineage>
        <taxon>Bacteria</taxon>
        <taxon>Pseudomonadati</taxon>
        <taxon>Pseudomonadota</taxon>
        <taxon>Alphaproteobacteria</taxon>
        <taxon>Rhodobacterales</taxon>
        <taxon>Paracoccaceae</taxon>
        <taxon>Cereibacter</taxon>
    </lineage>
</organism>
<feature type="signal peptide" evidence="2">
    <location>
        <begin position="1"/>
        <end position="20"/>
    </location>
</feature>
<dbReference type="Pfam" id="PF13416">
    <property type="entry name" value="SBP_bac_8"/>
    <property type="match status" value="1"/>
</dbReference>
<keyword evidence="1 2" id="KW-0732">Signal</keyword>
<feature type="chain" id="PRO_5015905480" evidence="2">
    <location>
        <begin position="21"/>
        <end position="357"/>
    </location>
</feature>
<proteinExistence type="predicted"/>
<accession>A0A2W5S1R8</accession>
<dbReference type="PANTHER" id="PTHR30222:SF2">
    <property type="entry name" value="ABC TRANSPORTER SUBSTRATE-BINDING PROTEIN"/>
    <property type="match status" value="1"/>
</dbReference>
<comment type="caution">
    <text evidence="3">The sequence shown here is derived from an EMBL/GenBank/DDBJ whole genome shotgun (WGS) entry which is preliminary data.</text>
</comment>
<evidence type="ECO:0000313" key="3">
    <source>
        <dbReference type="EMBL" id="PZQ96931.1"/>
    </source>
</evidence>
<dbReference type="EMBL" id="QFQS01000003">
    <property type="protein sequence ID" value="PZQ96931.1"/>
    <property type="molecule type" value="Genomic_DNA"/>
</dbReference>
<protein>
    <submittedName>
        <fullName evidence="3">Spermidine/putrescine ABC transporter substrate-binding protein</fullName>
    </submittedName>
</protein>
<name>A0A2W5S1R8_CERSP</name>
<evidence type="ECO:0000256" key="1">
    <source>
        <dbReference type="ARBA" id="ARBA00022729"/>
    </source>
</evidence>